<reference evidence="2 3" key="1">
    <citation type="submission" date="2020-09" db="EMBL/GenBank/DDBJ databases">
        <title>De no assembly of potato wild relative species, Solanum commersonii.</title>
        <authorList>
            <person name="Cho K."/>
        </authorList>
    </citation>
    <scope>NUCLEOTIDE SEQUENCE [LARGE SCALE GENOMIC DNA]</scope>
    <source>
        <strain evidence="2">LZ3.2</strain>
        <tissue evidence="2">Leaf</tissue>
    </source>
</reference>
<accession>A0A9J5WJ61</accession>
<gene>
    <name evidence="2" type="ORF">H5410_055595</name>
</gene>
<keyword evidence="3" id="KW-1185">Reference proteome</keyword>
<organism evidence="2 3">
    <name type="scientific">Solanum commersonii</name>
    <name type="common">Commerson's wild potato</name>
    <name type="synonym">Commerson's nightshade</name>
    <dbReference type="NCBI Taxonomy" id="4109"/>
    <lineage>
        <taxon>Eukaryota</taxon>
        <taxon>Viridiplantae</taxon>
        <taxon>Streptophyta</taxon>
        <taxon>Embryophyta</taxon>
        <taxon>Tracheophyta</taxon>
        <taxon>Spermatophyta</taxon>
        <taxon>Magnoliopsida</taxon>
        <taxon>eudicotyledons</taxon>
        <taxon>Gunneridae</taxon>
        <taxon>Pentapetalae</taxon>
        <taxon>asterids</taxon>
        <taxon>lamiids</taxon>
        <taxon>Solanales</taxon>
        <taxon>Solanaceae</taxon>
        <taxon>Solanoideae</taxon>
        <taxon>Solaneae</taxon>
        <taxon>Solanum</taxon>
    </lineage>
</organism>
<evidence type="ECO:0000313" key="2">
    <source>
        <dbReference type="EMBL" id="KAG5575461.1"/>
    </source>
</evidence>
<keyword evidence="1" id="KW-1133">Transmembrane helix</keyword>
<dbReference type="AlphaFoldDB" id="A0A9J5WJ61"/>
<evidence type="ECO:0000313" key="3">
    <source>
        <dbReference type="Proteomes" id="UP000824120"/>
    </source>
</evidence>
<dbReference type="EMBL" id="JACXVP010000011">
    <property type="protein sequence ID" value="KAG5575461.1"/>
    <property type="molecule type" value="Genomic_DNA"/>
</dbReference>
<name>A0A9J5WJ61_SOLCO</name>
<proteinExistence type="predicted"/>
<sequence length="82" mass="9536">MKCEAGGSGSLIATLAIIFVLIIRIKENFQYSILKSRHDQQFRIFWYPREELIPTVVPLWMFAFSLVIRTNVGFSLRCLDVK</sequence>
<keyword evidence="1" id="KW-0472">Membrane</keyword>
<dbReference type="Proteomes" id="UP000824120">
    <property type="component" value="Chromosome 11"/>
</dbReference>
<comment type="caution">
    <text evidence="2">The sequence shown here is derived from an EMBL/GenBank/DDBJ whole genome shotgun (WGS) entry which is preliminary data.</text>
</comment>
<protein>
    <submittedName>
        <fullName evidence="2">Uncharacterized protein</fullName>
    </submittedName>
</protein>
<feature type="transmembrane region" description="Helical" evidence="1">
    <location>
        <begin position="6"/>
        <end position="25"/>
    </location>
</feature>
<evidence type="ECO:0000256" key="1">
    <source>
        <dbReference type="SAM" id="Phobius"/>
    </source>
</evidence>
<keyword evidence="1" id="KW-0812">Transmembrane</keyword>